<evidence type="ECO:0000313" key="2">
    <source>
        <dbReference type="EMBL" id="ALY08728.1"/>
    </source>
</evidence>
<keyword evidence="1" id="KW-0812">Transmembrane</keyword>
<dbReference type="EMBL" id="KU160642">
    <property type="protein sequence ID" value="ALY08728.1"/>
    <property type="molecule type" value="Genomic_DNA"/>
</dbReference>
<dbReference type="Proteomes" id="UP000222527">
    <property type="component" value="Segment"/>
</dbReference>
<proteinExistence type="predicted"/>
<name>A0A0U4KMH3_9CAUD</name>
<evidence type="ECO:0000313" key="3">
    <source>
        <dbReference type="Proteomes" id="UP000222527"/>
    </source>
</evidence>
<dbReference type="OrthoDB" id="39154at10239"/>
<protein>
    <submittedName>
        <fullName evidence="2">Uncharacterized protein</fullName>
    </submittedName>
</protein>
<dbReference type="KEGG" id="vg:40078999"/>
<sequence>MDNITPEAFWTIVSILGSIAVIQNIKERRALRKVKDSE</sequence>
<gene>
    <name evidence="2" type="primary">43</name>
    <name evidence="2" type="ORF">CIRCUM_43</name>
</gene>
<reference evidence="2 3" key="1">
    <citation type="submission" date="2015-11" db="EMBL/GenBank/DDBJ databases">
        <authorList>
            <person name="Aziz R.M."/>
            <person name="Carl E.L."/>
            <person name="Farooq M.A."/>
            <person name="Gal B."/>
            <person name="Garcia Martinez K."/>
            <person name="Mathew K.J."/>
            <person name="Obando D.J."/>
            <person name="Robinson K.M."/>
            <person name="Robinson M.D."/>
            <person name="Sanders L.M."/>
            <person name="Silva M.P."/>
            <person name="Tasnim L."/>
            <person name="Vo M."/>
            <person name="Vo Q.D."/>
            <person name="Simon S.E."/>
            <person name="Hughes L.E."/>
            <person name="Benjamin R.C."/>
            <person name="Bradley K.W."/>
            <person name="Asai D.J."/>
            <person name="Bowman C.A."/>
            <person name="Russell D.A."/>
            <person name="Pope W.H."/>
            <person name="Jacobs-Sera D."/>
            <person name="Hendrix R.W."/>
            <person name="Hatfull G.F."/>
        </authorList>
    </citation>
    <scope>NUCLEOTIDE SEQUENCE [LARGE SCALE GENOMIC DNA]</scope>
</reference>
<keyword evidence="1" id="KW-1133">Transmembrane helix</keyword>
<keyword evidence="3" id="KW-1185">Reference proteome</keyword>
<dbReference type="RefSeq" id="YP_009603132.1">
    <property type="nucleotide sequence ID" value="NC_041948.1"/>
</dbReference>
<dbReference type="GeneID" id="40078999"/>
<keyword evidence="1" id="KW-0472">Membrane</keyword>
<feature type="transmembrane region" description="Helical" evidence="1">
    <location>
        <begin position="6"/>
        <end position="25"/>
    </location>
</feature>
<evidence type="ECO:0000256" key="1">
    <source>
        <dbReference type="SAM" id="Phobius"/>
    </source>
</evidence>
<accession>A0A0U4KMH3</accession>
<organism evidence="2 3">
    <name type="scientific">Arthrobacter phage Circum</name>
    <dbReference type="NCBI Taxonomy" id="1772295"/>
    <lineage>
        <taxon>Viruses</taxon>
        <taxon>Duplodnaviria</taxon>
        <taxon>Heunggongvirae</taxon>
        <taxon>Uroviricota</taxon>
        <taxon>Caudoviricetes</taxon>
        <taxon>Mudcatvirus</taxon>
        <taxon>Mudcatvirus circum</taxon>
    </lineage>
</organism>